<dbReference type="Proteomes" id="UP000464378">
    <property type="component" value="Chromosome"/>
</dbReference>
<dbReference type="EMBL" id="LR586016">
    <property type="protein sequence ID" value="VIP04771.1"/>
    <property type="molecule type" value="Genomic_DNA"/>
</dbReference>
<evidence type="ECO:0000313" key="2">
    <source>
        <dbReference type="EMBL" id="VIP04771.1"/>
    </source>
</evidence>
<feature type="compositionally biased region" description="Low complexity" evidence="1">
    <location>
        <begin position="402"/>
        <end position="431"/>
    </location>
</feature>
<feature type="compositionally biased region" description="Low complexity" evidence="1">
    <location>
        <begin position="467"/>
        <end position="481"/>
    </location>
</feature>
<dbReference type="InParanoid" id="A0A6C2YTQ8"/>
<feature type="compositionally biased region" description="Low complexity" evidence="1">
    <location>
        <begin position="83"/>
        <end position="101"/>
    </location>
</feature>
<keyword evidence="3" id="KW-1185">Reference proteome</keyword>
<protein>
    <submittedName>
        <fullName evidence="2">Uncharacterized protein</fullName>
    </submittedName>
</protein>
<accession>A0A6C2YTQ8</accession>
<feature type="compositionally biased region" description="Low complexity" evidence="1">
    <location>
        <begin position="195"/>
        <end position="207"/>
    </location>
</feature>
<dbReference type="EMBL" id="LR593887">
    <property type="protein sequence ID" value="VTS06901.1"/>
    <property type="molecule type" value="Genomic_DNA"/>
</dbReference>
<evidence type="ECO:0000256" key="1">
    <source>
        <dbReference type="SAM" id="MobiDB-lite"/>
    </source>
</evidence>
<feature type="compositionally biased region" description="Low complexity" evidence="1">
    <location>
        <begin position="369"/>
        <end position="379"/>
    </location>
</feature>
<feature type="compositionally biased region" description="Pro residues" evidence="1">
    <location>
        <begin position="102"/>
        <end position="117"/>
    </location>
</feature>
<feature type="region of interest" description="Disordered" evidence="1">
    <location>
        <begin position="83"/>
        <end position="447"/>
    </location>
</feature>
<feature type="compositionally biased region" description="Pro residues" evidence="1">
    <location>
        <begin position="184"/>
        <end position="194"/>
    </location>
</feature>
<sequence>MSIPVTCPHAGCGKQFKVKDAYAGQKGKCPFCKGPIRVPSLPIDEIPMAEPVDLPPTESPVAPVASVPAVPVPVASAPVVSATVPSAGMPDASAPTTKPRPTTAPKPAAKPTPPPSPAAASPFEFMANLPPAPQDASVEPPTTADEPPTVSNDSPFAFDAAEPSPAPPAKSPAKPVSKATPKPAAKPTPPPKPAAKPTAKPASPAPAEDNPFAWSEPEPVAESPANIPPEPAADAVADAGFPTAEPPFADAIHPVPESSQAAGGDAFAFDSLDGAAPTPVTKSTGKPPSKSPTKPAAKPAAKSATKPSAKPTSAAADIDNPFAWQESGDATEPLAPSADALRESSLAPNGEPIAEPIPEADVFVPPSAPTASASTAPVAEPDDADLPSFSFEEMPVPVSLNSPTARAAAKATPKTAAKPAAKSASKAASRSQTPTASPPVADDANADGEFSWDSAAAAPMSAPTDFASADADAAEPSASEPADPEPDLNSPVFQHARLVVRPKAGFIGFGGNARITHQLFPASGDDSIANVRKEKQPFSVKATLLGMIGLGQSPIVLTVSDEESQELLRMEFLPSVLSQMLSRVSKKFAVDLSVGRSKLGQFRFKGGLLSSTAELLAVDSRGNTLAEVRRLSDSTNGIGLVMLDANEHAWGTIRTEGMSDVADTLKNGKMRVKFSAGGGSEGHVAEVDAAFVGQRRVHLFLLALAILVEATGIGKRETGARSAAPSPRRRR</sequence>
<proteinExistence type="predicted"/>
<dbReference type="KEGG" id="tim:GMBLW1_44220"/>
<feature type="compositionally biased region" description="Low complexity" evidence="1">
    <location>
        <begin position="232"/>
        <end position="243"/>
    </location>
</feature>
<dbReference type="CDD" id="cd20335">
    <property type="entry name" value="BRcat_RBR"/>
    <property type="match status" value="1"/>
</dbReference>
<feature type="compositionally biased region" description="Low complexity" evidence="1">
    <location>
        <begin position="277"/>
        <end position="316"/>
    </location>
</feature>
<dbReference type="RefSeq" id="WP_162659807.1">
    <property type="nucleotide sequence ID" value="NZ_LR593887.1"/>
</dbReference>
<organism evidence="2">
    <name type="scientific">Tuwongella immobilis</name>
    <dbReference type="NCBI Taxonomy" id="692036"/>
    <lineage>
        <taxon>Bacteria</taxon>
        <taxon>Pseudomonadati</taxon>
        <taxon>Planctomycetota</taxon>
        <taxon>Planctomycetia</taxon>
        <taxon>Gemmatales</taxon>
        <taxon>Gemmataceae</taxon>
        <taxon>Tuwongella</taxon>
    </lineage>
</organism>
<dbReference type="AlphaFoldDB" id="A0A6C2YTQ8"/>
<gene>
    <name evidence="2" type="ORF">GMBLW1_44220</name>
</gene>
<name>A0A6C2YTQ8_9BACT</name>
<dbReference type="PRINTS" id="PR01217">
    <property type="entry name" value="PRICHEXTENSN"/>
</dbReference>
<feature type="compositionally biased region" description="Low complexity" evidence="1">
    <location>
        <begin position="171"/>
        <end position="183"/>
    </location>
</feature>
<reference evidence="2" key="1">
    <citation type="submission" date="2019-04" db="EMBL/GenBank/DDBJ databases">
        <authorList>
            <consortium name="Science for Life Laboratories"/>
        </authorList>
    </citation>
    <scope>NUCLEOTIDE SEQUENCE</scope>
    <source>
        <strain evidence="2">MBLW1</strain>
    </source>
</reference>
<evidence type="ECO:0000313" key="3">
    <source>
        <dbReference type="Proteomes" id="UP000464378"/>
    </source>
</evidence>
<feature type="region of interest" description="Disordered" evidence="1">
    <location>
        <begin position="467"/>
        <end position="490"/>
    </location>
</feature>